<proteinExistence type="predicted"/>
<sequence length="74" mass="8364">MLETELKELAFGEGSIRAGIARREAFSEAPPSADMRYLQPWANAVVSFAVTSGTDWIREYLGKVTRMVMRDNMH</sequence>
<protein>
    <submittedName>
        <fullName evidence="1">Uncharacterized protein</fullName>
    </submittedName>
</protein>
<comment type="caution">
    <text evidence="1">The sequence shown here is derived from an EMBL/GenBank/DDBJ whole genome shotgun (WGS) entry which is preliminary data.</text>
</comment>
<organism evidence="1">
    <name type="scientific">marine sediment metagenome</name>
    <dbReference type="NCBI Taxonomy" id="412755"/>
    <lineage>
        <taxon>unclassified sequences</taxon>
        <taxon>metagenomes</taxon>
        <taxon>ecological metagenomes</taxon>
    </lineage>
</organism>
<accession>A0A0F9E0N5</accession>
<gene>
    <name evidence="1" type="ORF">LCGC14_2483280</name>
</gene>
<dbReference type="EMBL" id="LAZR01039168">
    <property type="protein sequence ID" value="KKL17668.1"/>
    <property type="molecule type" value="Genomic_DNA"/>
</dbReference>
<feature type="non-terminal residue" evidence="1">
    <location>
        <position position="74"/>
    </location>
</feature>
<reference evidence="1" key="1">
    <citation type="journal article" date="2015" name="Nature">
        <title>Complex archaea that bridge the gap between prokaryotes and eukaryotes.</title>
        <authorList>
            <person name="Spang A."/>
            <person name="Saw J.H."/>
            <person name="Jorgensen S.L."/>
            <person name="Zaremba-Niedzwiedzka K."/>
            <person name="Martijn J."/>
            <person name="Lind A.E."/>
            <person name="van Eijk R."/>
            <person name="Schleper C."/>
            <person name="Guy L."/>
            <person name="Ettema T.J."/>
        </authorList>
    </citation>
    <scope>NUCLEOTIDE SEQUENCE</scope>
</reference>
<dbReference type="AlphaFoldDB" id="A0A0F9E0N5"/>
<name>A0A0F9E0N5_9ZZZZ</name>
<evidence type="ECO:0000313" key="1">
    <source>
        <dbReference type="EMBL" id="KKL17668.1"/>
    </source>
</evidence>